<reference evidence="1 2" key="1">
    <citation type="submission" date="2020-08" db="EMBL/GenBank/DDBJ databases">
        <title>Genomic Encyclopedia of Type Strains, Phase IV (KMG-IV): sequencing the most valuable type-strain genomes for metagenomic binning, comparative biology and taxonomic classification.</title>
        <authorList>
            <person name="Goeker M."/>
        </authorList>
    </citation>
    <scope>NUCLEOTIDE SEQUENCE [LARGE SCALE GENOMIC DNA]</scope>
    <source>
        <strain evidence="1 2">DSM 19331</strain>
    </source>
</reference>
<evidence type="ECO:0000313" key="1">
    <source>
        <dbReference type="EMBL" id="MBB3917738.1"/>
    </source>
</evidence>
<proteinExistence type="predicted"/>
<dbReference type="Proteomes" id="UP000545490">
    <property type="component" value="Unassembled WGS sequence"/>
</dbReference>
<organism evidence="1 2">
    <name type="scientific">Rhizobium fabae</name>
    <dbReference type="NCBI Taxonomy" id="573179"/>
    <lineage>
        <taxon>Bacteria</taxon>
        <taxon>Pseudomonadati</taxon>
        <taxon>Pseudomonadota</taxon>
        <taxon>Alphaproteobacteria</taxon>
        <taxon>Hyphomicrobiales</taxon>
        <taxon>Rhizobiaceae</taxon>
        <taxon>Rhizobium/Agrobacterium group</taxon>
        <taxon>Rhizobium</taxon>
    </lineage>
</organism>
<protein>
    <submittedName>
        <fullName evidence="1">Uncharacterized protein</fullName>
    </submittedName>
</protein>
<name>A0A7W6B8M6_9HYPH</name>
<sequence>MITLPEESERVRNEPDAVRRFVALFNAHPVSKLIGNLTTTVDAIEVEGRHFPITLNDRRDAPTCYICCPSSAYVDYAIDETRNFAAVPIVRWAARTLIRACHPLVGFTGLDQQVQVNNWLLSTNPVPAIGSSAASALVVELCERFPASAIVIRSLNERADGPSIRDLKAAGFRLLAARRIYLFSGDDGRKTQNQGYDRTLLSRTPYCFAPGDSFTDADYERSAELYKMLYLDKYTPLNPQYTALYIREMHRLGLFDLVGFRDGEGRLAAVSGFFANGRTLTQPIVGYDTSLPLKDGLYRLIMATGQAIAAERGLFFNMSAGAGRFKSLRGAEPVIEYNAVYVVHLPPKQRLAVRLMEGLLRRIGIPLLEAFNL</sequence>
<comment type="caution">
    <text evidence="1">The sequence shown here is derived from an EMBL/GenBank/DDBJ whole genome shotgun (WGS) entry which is preliminary data.</text>
</comment>
<dbReference type="RefSeq" id="WP_183605013.1">
    <property type="nucleotide sequence ID" value="NZ_JACIDG010000014.1"/>
</dbReference>
<dbReference type="AlphaFoldDB" id="A0A7W6B8M6"/>
<evidence type="ECO:0000313" key="2">
    <source>
        <dbReference type="Proteomes" id="UP000545490"/>
    </source>
</evidence>
<dbReference type="EMBL" id="JACIDG010000014">
    <property type="protein sequence ID" value="MBB3917738.1"/>
    <property type="molecule type" value="Genomic_DNA"/>
</dbReference>
<accession>A0A7W6B8M6</accession>
<gene>
    <name evidence="1" type="ORF">GGQ65_005057</name>
</gene>